<gene>
    <name evidence="1" type="ORF">BLA27_27510</name>
</gene>
<dbReference type="Proteomes" id="UP000182985">
    <property type="component" value="Unassembled WGS sequence"/>
</dbReference>
<dbReference type="AlphaFoldDB" id="A0A1J6HQ47"/>
<comment type="caution">
    <text evidence="1">The sequence shown here is derived from an EMBL/GenBank/DDBJ whole genome shotgun (WGS) entry which is preliminary data.</text>
</comment>
<dbReference type="OrthoDB" id="9959663at2"/>
<accession>A0A1J6HQ47</accession>
<evidence type="ECO:0000313" key="2">
    <source>
        <dbReference type="Proteomes" id="UP000182985"/>
    </source>
</evidence>
<proteinExistence type="predicted"/>
<protein>
    <submittedName>
        <fullName evidence="1">Uncharacterized protein</fullName>
    </submittedName>
</protein>
<dbReference type="RefSeq" id="WP_071634530.1">
    <property type="nucleotide sequence ID" value="NZ_MOEC01000062.1"/>
</dbReference>
<reference evidence="1 2" key="1">
    <citation type="submission" date="2016-10" db="EMBL/GenBank/DDBJ databases">
        <title>The Draft Genome Sequence of the Potato Rhizosphere Bacteria Ochrobactrum sp. IPA7.2.</title>
        <authorList>
            <person name="Gogoleva N.E."/>
            <person name="Khlopko Y.A."/>
            <person name="Burygin G.L."/>
            <person name="Plotnikov A.O."/>
        </authorList>
    </citation>
    <scope>NUCLEOTIDE SEQUENCE [LARGE SCALE GENOMIC DNA]</scope>
    <source>
        <strain evidence="1 2">IPA7.2</strain>
    </source>
</reference>
<name>A0A1J6HQ47_9HYPH</name>
<keyword evidence="2" id="KW-1185">Reference proteome</keyword>
<sequence>MSERDHQAAGCSFYTYIYGDNLSATSRRFYETEADARADVKAFRTELLKETGRDDLLPDMKIVRLDTVALSPAAIVSLFNDLDGKLGGFIRARQVVDVITEPQVRVERSGSVA</sequence>
<dbReference type="EMBL" id="MOEC01000062">
    <property type="protein sequence ID" value="OIS90295.1"/>
    <property type="molecule type" value="Genomic_DNA"/>
</dbReference>
<organism evidence="1 2">
    <name type="scientific">Brucella cytisi</name>
    <dbReference type="NCBI Taxonomy" id="407152"/>
    <lineage>
        <taxon>Bacteria</taxon>
        <taxon>Pseudomonadati</taxon>
        <taxon>Pseudomonadota</taxon>
        <taxon>Alphaproteobacteria</taxon>
        <taxon>Hyphomicrobiales</taxon>
        <taxon>Brucellaceae</taxon>
        <taxon>Brucella/Ochrobactrum group</taxon>
        <taxon>Brucella</taxon>
    </lineage>
</organism>
<evidence type="ECO:0000313" key="1">
    <source>
        <dbReference type="EMBL" id="OIS90295.1"/>
    </source>
</evidence>